<dbReference type="NCBIfam" id="NF033175">
    <property type="entry name" value="fuso_auto_Nterm"/>
    <property type="match status" value="1"/>
</dbReference>
<organism evidence="2">
    <name type="scientific">Fusobacterium nucleatum CTI-6</name>
    <dbReference type="NCBI Taxonomy" id="1316587"/>
    <lineage>
        <taxon>Bacteria</taxon>
        <taxon>Fusobacteriati</taxon>
        <taxon>Fusobacteriota</taxon>
        <taxon>Fusobacteriia</taxon>
        <taxon>Fusobacteriales</taxon>
        <taxon>Fusobacteriaceae</taxon>
        <taxon>Fusobacterium</taxon>
    </lineage>
</organism>
<evidence type="ECO:0000313" key="2">
    <source>
        <dbReference type="EMBL" id="ERT44731.1"/>
    </source>
</evidence>
<dbReference type="AlphaFoldDB" id="U7TMQ3"/>
<name>U7TMQ3_FUSNU</name>
<feature type="region of interest" description="Disordered" evidence="1">
    <location>
        <begin position="286"/>
        <end position="308"/>
    </location>
</feature>
<dbReference type="EMBL" id="AXNV01000059">
    <property type="protein sequence ID" value="ERT44731.1"/>
    <property type="molecule type" value="Genomic_DNA"/>
</dbReference>
<protein>
    <recommendedName>
        <fullName evidence="3">Autotransporter domain-containing protein</fullName>
    </recommendedName>
</protein>
<feature type="non-terminal residue" evidence="2">
    <location>
        <position position="1207"/>
    </location>
</feature>
<proteinExistence type="predicted"/>
<comment type="caution">
    <text evidence="2">The sequence shown here is derived from an EMBL/GenBank/DDBJ whole genome shotgun (WGS) entry which is preliminary data.</text>
</comment>
<sequence length="1207" mass="128628">MGSNNLYKIENTLRSMAKRYKSVKYSLGLAILFLMMGVGAFSEEVVAQQEVMTTEQIASSKENLRNSVGNLQAKIDAAKAENEKGLSGLRLELIQLMEQGDQVVKSPWMSWQFGANYMYSKWNGTYKGRGDKVQKYPFEGVFTRSNNPFERYTSPESPNYGLLSISTNPYSATTSSRNGLGSGYGIASTSPKQEPLTVMNVDASIKPKDVYRDPVTAPTVNISAPVLQALNVPNLLPPSLDIPTPVAPNVTLVLPTPNTNPFTDFCFTCGTQNGVHQVDNGKAFSDAQHNAADGNDPDKKPNWTDGGNNKFWTGFNPVTGLLTPNSGINGNIRNFSYSSGSKTNWAPRTAATLYFNKSYDERARANTAQGLSATNMKKPKPNPVGFEAKNIKVYVAGNVSDNAGNNAGKTNGNHDGAIGIHTVWDGTLTNIEGHLYGRANFLSIETWHSGRLQFNNVSISIERDDAKGIKANENTLFYIYPATYDTIASHNYWAGAPKQRGGFIGEVNAKIPSNKNIVYSVLGAQGSFEITSTGKYELEGADNIVYSGLGYSPNFNNLKGSGIVDDLYGTGLTPSIKLDKAPESYGDGNVVMLFNNRISLAGKAFYDSPTNSSNAYISNDGNGPIRKANWEKSGVGIYQGEIRAKAIIGNQLNMANSGTQTVAGNTTTVRNGATETEKTGDPNYVENNIGIYARSGQRGKETINGQVAQIKPSEDLGAKDAARNTNFDLDEVHSLQVNDIDISFGKYAKNGIMLVSEKGTVLDVAMSTNKHQASDGTTVPIMTGDIKDHGTANLSGKISYNDTTNEAATGTIIAYSDGKWENAIHQMASVEAQRFEGKPSEINIGKNVVLTARYKEFADGTKSTPVAYAAKNSGVINAYGTTKSKGFGSVLAYTESAGKVTLKEEAEAIGEWVNKDAETKKYLYSNIGGYAKDANSVVNFEKNLKINGMAGFATGAGEINLNGTANKVQTGKDGGLVALNGGKVNFGGGDIYHETTVTTNNVGANNQGDNAGDHAQSTPFYADSSSHINFTGATTLNMSDGILIPGTAADYAAASGTTAKYNGMSNVTVNLTGDNVVLSSQKGVHKQWTGATIQNIVQTAMKVAAFNANGHSYKLFYIDGTFEIDSNIDVGNTSDDFNKVGLSREVVTINAGKTVSSIVGKGLAMGANNLANSDGNNSKTQYINNGTVDIKGGTLATGAIGLNISYG</sequence>
<accession>U7TMQ3</accession>
<reference evidence="2" key="1">
    <citation type="submission" date="2013-10" db="EMBL/GenBank/DDBJ databases">
        <title>The Genome Sequence of Fusobacterium nucleatum CTI-6.</title>
        <authorList>
            <consortium name="The Broad Institute Genomics Platform"/>
            <person name="Earl A."/>
            <person name="Ward D."/>
            <person name="Feldgarden M."/>
            <person name="Gevers D."/>
            <person name="Kostic A."/>
            <person name="Garrett W."/>
            <person name="Young S.K."/>
            <person name="Zeng Q."/>
            <person name="Gargeya S."/>
            <person name="Fitzgerald M."/>
            <person name="Abouelleil A."/>
            <person name="Alvarado L."/>
            <person name="Berlin A.M."/>
            <person name="Chapman S.B."/>
            <person name="Gainer-Dewar J."/>
            <person name="Goldberg J."/>
            <person name="Gnerre S."/>
            <person name="Griggs A."/>
            <person name="Gujja S."/>
            <person name="Hansen M."/>
            <person name="Howarth C."/>
            <person name="Imamovic A."/>
            <person name="Ireland A."/>
            <person name="Larimer J."/>
            <person name="McCowan C."/>
            <person name="Murphy C."/>
            <person name="Pearson M."/>
            <person name="Poon T.W."/>
            <person name="Priest M."/>
            <person name="Roberts A."/>
            <person name="Saif S."/>
            <person name="Shea T."/>
            <person name="Sykes S."/>
            <person name="Wortman J."/>
            <person name="Nusbaum C."/>
            <person name="Birren B."/>
        </authorList>
    </citation>
    <scope>NUCLEOTIDE SEQUENCE [LARGE SCALE GENOMIC DNA]</scope>
    <source>
        <strain evidence="2">CTI-6</strain>
    </source>
</reference>
<evidence type="ECO:0008006" key="3">
    <source>
        <dbReference type="Google" id="ProtNLM"/>
    </source>
</evidence>
<gene>
    <name evidence="2" type="ORF">HMPREF1767_02414</name>
</gene>
<evidence type="ECO:0000256" key="1">
    <source>
        <dbReference type="SAM" id="MobiDB-lite"/>
    </source>
</evidence>
<dbReference type="InterPro" id="IPR053787">
    <property type="entry name" value="Autotransptr-assoc_N"/>
</dbReference>